<dbReference type="SUPFAM" id="SSF55781">
    <property type="entry name" value="GAF domain-like"/>
    <property type="match status" value="1"/>
</dbReference>
<dbReference type="InterPro" id="IPR003593">
    <property type="entry name" value="AAA+_ATPase"/>
</dbReference>
<keyword evidence="9 12" id="KW-0010">Activator</keyword>
<dbReference type="Pfam" id="PF02954">
    <property type="entry name" value="HTH_8"/>
    <property type="match status" value="1"/>
</dbReference>
<dbReference type="GO" id="GO:0003700">
    <property type="term" value="F:DNA-binding transcription factor activity"/>
    <property type="evidence" value="ECO:0007669"/>
    <property type="project" value="UniProtKB-UniRule"/>
</dbReference>
<evidence type="ECO:0000313" key="16">
    <source>
        <dbReference type="Proteomes" id="UP000019443"/>
    </source>
</evidence>
<dbReference type="Gene3D" id="3.40.50.300">
    <property type="entry name" value="P-loop containing nucleotide triphosphate hydrolases"/>
    <property type="match status" value="1"/>
</dbReference>
<proteinExistence type="predicted"/>
<dbReference type="InterPro" id="IPR029016">
    <property type="entry name" value="GAF-like_dom_sf"/>
</dbReference>
<dbReference type="InterPro" id="IPR058031">
    <property type="entry name" value="AAA_lid_NorR"/>
</dbReference>
<dbReference type="PROSITE" id="PS00676">
    <property type="entry name" value="SIGMA54_INTERACT_2"/>
    <property type="match status" value="1"/>
</dbReference>
<keyword evidence="16" id="KW-1185">Reference proteome</keyword>
<keyword evidence="8 12" id="KW-0238">DNA-binding</keyword>
<protein>
    <recommendedName>
        <fullName evidence="3 12">Nif-specific regulatory protein</fullName>
    </recommendedName>
</protein>
<dbReference type="InterPro" id="IPR027417">
    <property type="entry name" value="P-loop_NTPase"/>
</dbReference>
<dbReference type="NCBIfam" id="TIGR01817">
    <property type="entry name" value="nifA"/>
    <property type="match status" value="1"/>
</dbReference>
<accession>W6RI19</accession>
<dbReference type="SUPFAM" id="SSF52540">
    <property type="entry name" value="P-loop containing nucleoside triphosphate hydrolases"/>
    <property type="match status" value="1"/>
</dbReference>
<comment type="caution">
    <text evidence="15">The sequence shown here is derived from an EMBL/GenBank/DDBJ whole genome shotgun (WGS) entry which is preliminary data.</text>
</comment>
<dbReference type="SMART" id="SM00382">
    <property type="entry name" value="AAA"/>
    <property type="match status" value="1"/>
</dbReference>
<dbReference type="Pfam" id="PF01590">
    <property type="entry name" value="GAF"/>
    <property type="match status" value="1"/>
</dbReference>
<evidence type="ECO:0000256" key="6">
    <source>
        <dbReference type="ARBA" id="ARBA00023012"/>
    </source>
</evidence>
<dbReference type="InterPro" id="IPR010113">
    <property type="entry name" value="Nif-specific_regulatory_prot"/>
</dbReference>
<evidence type="ECO:0000256" key="12">
    <source>
        <dbReference type="RuleBase" id="RU368029"/>
    </source>
</evidence>
<sequence>MGSLPNGFTYSDRVRPAGEQSVMNTHNPDMWRSGIYRISRDLLASSRLEIAFSNVLNSLSLLLPMRHGEIVISAEEGKAEVTICSGFGRDSPSPTPTIKPKAAIEHIIATGAALVVPDIRKSDLFNTTLRTSQDGNLAVTFMGVPIKAGKVVLGALWIDRVKTGTTSDNYKEEILFLTMVANLTGSASRLNRDVCRDGESIIEERAERISRVEGKPGPTPRTQISWIVGESPALKEVVQTAAIVATTNSAVLLRGESGTGKESFARAIHELSARRKKPFVKLNCAALSSGVLESELFGHEKGAFTGAISQRAGRFELADGGTLLLDEIGEISPEFQAKLLRVLQEGELERVGGTKTLKVNVRLICATNRDLETAVACGTFRADLYYRINVVPIILPPLRQREGDIPRLAKVFLKRFNEENDRNVDFSPSALDILSRCDFPGNVRELENCVQRTATLAGKNTIVPSDFACQQGRCFSSLLGKGADCNSCNTAISDLVPGNRVLVGPPANSGTTSGPASTIGAPSLTDRDRLINAMEMAGWVQARAARILGLTPRQVGYALRRLRIEVKKF</sequence>
<dbReference type="PROSITE" id="PS50045">
    <property type="entry name" value="SIGMA54_INTERACT_4"/>
    <property type="match status" value="1"/>
</dbReference>
<dbReference type="CDD" id="cd00009">
    <property type="entry name" value="AAA"/>
    <property type="match status" value="1"/>
</dbReference>
<dbReference type="Gene3D" id="1.10.10.60">
    <property type="entry name" value="Homeodomain-like"/>
    <property type="match status" value="1"/>
</dbReference>
<evidence type="ECO:0000256" key="11">
    <source>
        <dbReference type="ARBA" id="ARBA00023231"/>
    </source>
</evidence>
<dbReference type="InterPro" id="IPR025944">
    <property type="entry name" value="Sigma_54_int_dom_CS"/>
</dbReference>
<dbReference type="PROSITE" id="PS00675">
    <property type="entry name" value="SIGMA54_INTERACT_1"/>
    <property type="match status" value="1"/>
</dbReference>
<dbReference type="InterPro" id="IPR025662">
    <property type="entry name" value="Sigma_54_int_dom_ATP-bd_1"/>
</dbReference>
<dbReference type="InterPro" id="IPR002078">
    <property type="entry name" value="Sigma_54_int"/>
</dbReference>
<evidence type="ECO:0000256" key="3">
    <source>
        <dbReference type="ARBA" id="ARBA00015308"/>
    </source>
</evidence>
<gene>
    <name evidence="15" type="primary">nifA</name>
    <name evidence="15" type="ORF">LPU83_pLPU83b_0491</name>
</gene>
<evidence type="ECO:0000256" key="10">
    <source>
        <dbReference type="ARBA" id="ARBA00023163"/>
    </source>
</evidence>
<dbReference type="PRINTS" id="PR01590">
    <property type="entry name" value="HTHFIS"/>
</dbReference>
<comment type="function">
    <text evidence="1 12">Required for activation of most nif operons, which are directly involved in nitrogen fixation.</text>
</comment>
<name>W6RI19_9HYPH</name>
<keyword evidence="5" id="KW-0067">ATP-binding</keyword>
<keyword evidence="7 12" id="KW-0805">Transcription regulation</keyword>
<dbReference type="InterPro" id="IPR025943">
    <property type="entry name" value="Sigma_54_int_dom_ATP-bd_2"/>
</dbReference>
<dbReference type="EMBL" id="CBYB010000046">
    <property type="protein sequence ID" value="CDM60474.1"/>
    <property type="molecule type" value="Genomic_DNA"/>
</dbReference>
<dbReference type="FunFam" id="3.40.50.300:FF:000006">
    <property type="entry name" value="DNA-binding transcriptional regulator NtrC"/>
    <property type="match status" value="1"/>
</dbReference>
<dbReference type="GO" id="GO:0009399">
    <property type="term" value="P:nitrogen fixation"/>
    <property type="evidence" value="ECO:0007669"/>
    <property type="project" value="UniProtKB-UniRule"/>
</dbReference>
<feature type="region of interest" description="Disordered" evidence="13">
    <location>
        <begin position="1"/>
        <end position="25"/>
    </location>
</feature>
<organism evidence="15 16">
    <name type="scientific">Rhizobium favelukesii</name>
    <dbReference type="NCBI Taxonomy" id="348824"/>
    <lineage>
        <taxon>Bacteria</taxon>
        <taxon>Pseudomonadati</taxon>
        <taxon>Pseudomonadota</taxon>
        <taxon>Alphaproteobacteria</taxon>
        <taxon>Hyphomicrobiales</taxon>
        <taxon>Rhizobiaceae</taxon>
        <taxon>Rhizobium/Agrobacterium group</taxon>
        <taxon>Rhizobium</taxon>
    </lineage>
</organism>
<keyword evidence="4" id="KW-0547">Nucleotide-binding</keyword>
<keyword evidence="6 12" id="KW-0902">Two-component regulatory system</keyword>
<evidence type="ECO:0000256" key="13">
    <source>
        <dbReference type="SAM" id="MobiDB-lite"/>
    </source>
</evidence>
<evidence type="ECO:0000256" key="1">
    <source>
        <dbReference type="ARBA" id="ARBA00002167"/>
    </source>
</evidence>
<evidence type="ECO:0000259" key="14">
    <source>
        <dbReference type="PROSITE" id="PS50045"/>
    </source>
</evidence>
<dbReference type="GO" id="GO:0005524">
    <property type="term" value="F:ATP binding"/>
    <property type="evidence" value="ECO:0007669"/>
    <property type="project" value="UniProtKB-KW"/>
</dbReference>
<comment type="subunit">
    <text evidence="2 12">Interacts with sigma-54.</text>
</comment>
<keyword evidence="15" id="KW-0614">Plasmid</keyword>
<dbReference type="Pfam" id="PF00158">
    <property type="entry name" value="Sigma54_activat"/>
    <property type="match status" value="1"/>
</dbReference>
<evidence type="ECO:0000256" key="9">
    <source>
        <dbReference type="ARBA" id="ARBA00023159"/>
    </source>
</evidence>
<evidence type="ECO:0000256" key="8">
    <source>
        <dbReference type="ARBA" id="ARBA00023125"/>
    </source>
</evidence>
<dbReference type="PROSITE" id="PS00688">
    <property type="entry name" value="SIGMA54_INTERACT_3"/>
    <property type="match status" value="1"/>
</dbReference>
<reference evidence="15" key="1">
    <citation type="submission" date="2013-11" db="EMBL/GenBank/DDBJ databases">
        <title>Draft genome sequence of the broad-host-range Rhizobium sp. LPU83 strain, a member of the low-genetic diversity Oregon-like Rhizobium sp. group.</title>
        <authorList>
            <person name="Wibberg D."/>
            <person name="Puehler A."/>
            <person name="Schlueter A."/>
        </authorList>
    </citation>
    <scope>NUCLEOTIDE SEQUENCE [LARGE SCALE GENOMIC DNA]</scope>
    <source>
        <strain evidence="15">LPU83</strain>
        <plasmid evidence="15">pLPU83b</plasmid>
    </source>
</reference>
<dbReference type="Gene3D" id="3.30.450.40">
    <property type="match status" value="1"/>
</dbReference>
<dbReference type="Proteomes" id="UP000019443">
    <property type="component" value="Unassembled WGS sequence"/>
</dbReference>
<evidence type="ECO:0000256" key="5">
    <source>
        <dbReference type="ARBA" id="ARBA00022840"/>
    </source>
</evidence>
<evidence type="ECO:0000256" key="7">
    <source>
        <dbReference type="ARBA" id="ARBA00023015"/>
    </source>
</evidence>
<dbReference type="InterPro" id="IPR003018">
    <property type="entry name" value="GAF"/>
</dbReference>
<dbReference type="GO" id="GO:0043565">
    <property type="term" value="F:sequence-specific DNA binding"/>
    <property type="evidence" value="ECO:0007669"/>
    <property type="project" value="InterPro"/>
</dbReference>
<dbReference type="GO" id="GO:0000160">
    <property type="term" value="P:phosphorelay signal transduction system"/>
    <property type="evidence" value="ECO:0007669"/>
    <property type="project" value="UniProtKB-UniRule"/>
</dbReference>
<dbReference type="PANTHER" id="PTHR32071:SF117">
    <property type="entry name" value="PTS-DEPENDENT DIHYDROXYACETONE KINASE OPERON REGULATORY PROTEIN-RELATED"/>
    <property type="match status" value="1"/>
</dbReference>
<evidence type="ECO:0000256" key="4">
    <source>
        <dbReference type="ARBA" id="ARBA00022741"/>
    </source>
</evidence>
<geneLocation type="plasmid" evidence="15">
    <name>pLPU83b</name>
</geneLocation>
<dbReference type="Gene3D" id="1.10.8.60">
    <property type="match status" value="1"/>
</dbReference>
<evidence type="ECO:0000313" key="15">
    <source>
        <dbReference type="EMBL" id="CDM60474.1"/>
    </source>
</evidence>
<keyword evidence="10 12" id="KW-0804">Transcription</keyword>
<dbReference type="PANTHER" id="PTHR32071">
    <property type="entry name" value="TRANSCRIPTIONAL REGULATORY PROTEIN"/>
    <property type="match status" value="1"/>
</dbReference>
<dbReference type="SMART" id="SM00065">
    <property type="entry name" value="GAF"/>
    <property type="match status" value="1"/>
</dbReference>
<feature type="domain" description="Sigma-54 factor interaction" evidence="14">
    <location>
        <begin position="227"/>
        <end position="455"/>
    </location>
</feature>
<keyword evidence="11 12" id="KW-0535">Nitrogen fixation</keyword>
<evidence type="ECO:0000256" key="2">
    <source>
        <dbReference type="ARBA" id="ARBA00011135"/>
    </source>
</evidence>
<dbReference type="Pfam" id="PF25601">
    <property type="entry name" value="AAA_lid_14"/>
    <property type="match status" value="1"/>
</dbReference>
<dbReference type="InterPro" id="IPR002197">
    <property type="entry name" value="HTH_Fis"/>
</dbReference>
<dbReference type="AlphaFoldDB" id="W6RI19"/>